<comment type="caution">
    <text evidence="12">The sequence shown here is derived from an EMBL/GenBank/DDBJ whole genome shotgun (WGS) entry which is preliminary data.</text>
</comment>
<organism evidence="12 13">
    <name type="scientific">Actinomadura meridiana</name>
    <dbReference type="NCBI Taxonomy" id="559626"/>
    <lineage>
        <taxon>Bacteria</taxon>
        <taxon>Bacillati</taxon>
        <taxon>Actinomycetota</taxon>
        <taxon>Actinomycetes</taxon>
        <taxon>Streptosporangiales</taxon>
        <taxon>Thermomonosporaceae</taxon>
        <taxon>Actinomadura</taxon>
    </lineage>
</organism>
<dbReference type="Gene3D" id="1.20.1260.10">
    <property type="match status" value="1"/>
</dbReference>
<keyword evidence="6 9" id="KW-0408">Iron</keyword>
<dbReference type="InterPro" id="IPR009040">
    <property type="entry name" value="Ferritin-like_diiron"/>
</dbReference>
<dbReference type="PRINTS" id="PR00601">
    <property type="entry name" value="BACFERRITIN"/>
</dbReference>
<evidence type="ECO:0000256" key="1">
    <source>
        <dbReference type="ARBA" id="ARBA00001970"/>
    </source>
</evidence>
<evidence type="ECO:0000256" key="10">
    <source>
        <dbReference type="RuleBase" id="RU000623"/>
    </source>
</evidence>
<comment type="cofactor">
    <cofactor evidence="1">
        <name>heme b</name>
        <dbReference type="ChEBI" id="CHEBI:60344"/>
    </cofactor>
</comment>
<reference evidence="13" key="1">
    <citation type="journal article" date="2019" name="Int. J. Syst. Evol. Microbiol.">
        <title>The Global Catalogue of Microorganisms (GCM) 10K type strain sequencing project: providing services to taxonomists for standard genome sequencing and annotation.</title>
        <authorList>
            <consortium name="The Broad Institute Genomics Platform"/>
            <consortium name="The Broad Institute Genome Sequencing Center for Infectious Disease"/>
            <person name="Wu L."/>
            <person name="Ma J."/>
        </authorList>
    </citation>
    <scope>NUCLEOTIDE SEQUENCE [LARGE SCALE GENOMIC DNA]</scope>
    <source>
        <strain evidence="13">JCM 17440</strain>
    </source>
</reference>
<dbReference type="PROSITE" id="PS50905">
    <property type="entry name" value="FERRITIN_LIKE"/>
    <property type="match status" value="1"/>
</dbReference>
<dbReference type="PANTHER" id="PTHR30295:SF0">
    <property type="entry name" value="BACTERIOFERRITIN"/>
    <property type="match status" value="1"/>
</dbReference>
<feature type="domain" description="Ferritin-like diiron" evidence="11">
    <location>
        <begin position="1"/>
        <end position="145"/>
    </location>
</feature>
<dbReference type="CDD" id="cd00907">
    <property type="entry name" value="Bacterioferritin"/>
    <property type="match status" value="1"/>
</dbReference>
<dbReference type="RefSeq" id="WP_344899541.1">
    <property type="nucleotide sequence ID" value="NZ_BAABAS010000015.1"/>
</dbReference>
<evidence type="ECO:0000256" key="8">
    <source>
        <dbReference type="ARBA" id="ARBA00047990"/>
    </source>
</evidence>
<evidence type="ECO:0000256" key="3">
    <source>
        <dbReference type="ARBA" id="ARBA00022434"/>
    </source>
</evidence>
<gene>
    <name evidence="12" type="primary">bfr</name>
    <name evidence="12" type="ORF">GCM10022254_44050</name>
</gene>
<dbReference type="InterPro" id="IPR008331">
    <property type="entry name" value="Ferritin_DPS_dom"/>
</dbReference>
<dbReference type="InterPro" id="IPR012347">
    <property type="entry name" value="Ferritin-like"/>
</dbReference>
<evidence type="ECO:0000256" key="4">
    <source>
        <dbReference type="ARBA" id="ARBA00022617"/>
    </source>
</evidence>
<evidence type="ECO:0000313" key="12">
    <source>
        <dbReference type="EMBL" id="GAA4235853.1"/>
    </source>
</evidence>
<dbReference type="PANTHER" id="PTHR30295">
    <property type="entry name" value="BACTERIOFERRITIN"/>
    <property type="match status" value="1"/>
</dbReference>
<protein>
    <recommendedName>
        <fullName evidence="9 10">Bacterioferritin</fullName>
        <ecNumber evidence="9">1.16.3.1</ecNumber>
    </recommendedName>
</protein>
<dbReference type="EMBL" id="BAABAS010000015">
    <property type="protein sequence ID" value="GAA4235853.1"/>
    <property type="molecule type" value="Genomic_DNA"/>
</dbReference>
<dbReference type="SUPFAM" id="SSF47240">
    <property type="entry name" value="Ferritin-like"/>
    <property type="match status" value="1"/>
</dbReference>
<comment type="catalytic activity">
    <reaction evidence="7">
        <text>Fe(2+)(in) = Fe(2+)(out)</text>
        <dbReference type="Rhea" id="RHEA:28486"/>
        <dbReference type="ChEBI" id="CHEBI:29033"/>
    </reaction>
</comment>
<evidence type="ECO:0000256" key="2">
    <source>
        <dbReference type="ARBA" id="ARBA00011637"/>
    </source>
</evidence>
<dbReference type="PIRSF" id="PIRSF002560">
    <property type="entry name" value="Bacterioferritin"/>
    <property type="match status" value="1"/>
</dbReference>
<evidence type="ECO:0000256" key="7">
    <source>
        <dbReference type="ARBA" id="ARBA00036243"/>
    </source>
</evidence>
<evidence type="ECO:0000256" key="9">
    <source>
        <dbReference type="PIRNR" id="PIRNR002560"/>
    </source>
</evidence>
<comment type="catalytic activity">
    <reaction evidence="8 9">
        <text>4 Fe(2+) + O2 + 4 H(+) = 4 Fe(3+) + 2 H2O</text>
        <dbReference type="Rhea" id="RHEA:11148"/>
        <dbReference type="ChEBI" id="CHEBI:15377"/>
        <dbReference type="ChEBI" id="CHEBI:15378"/>
        <dbReference type="ChEBI" id="CHEBI:15379"/>
        <dbReference type="ChEBI" id="CHEBI:29033"/>
        <dbReference type="ChEBI" id="CHEBI:29034"/>
        <dbReference type="EC" id="1.16.3.1"/>
    </reaction>
</comment>
<keyword evidence="4 10" id="KW-0349">Heme</keyword>
<dbReference type="PROSITE" id="PS00549">
    <property type="entry name" value="BACTERIOFERRITIN"/>
    <property type="match status" value="1"/>
</dbReference>
<comment type="function">
    <text evidence="9">Iron-storage protein, whose ferroxidase center binds Fe(2+), oxidizes it using dioxygen to Fe(3+), and participates in the subsequent Fe(3+) oxide mineral core formation within the central cavity of the BFR protein shell.</text>
</comment>
<accession>A0ABP8C8Z8</accession>
<dbReference type="Pfam" id="PF00210">
    <property type="entry name" value="Ferritin"/>
    <property type="match status" value="1"/>
</dbReference>
<evidence type="ECO:0000313" key="13">
    <source>
        <dbReference type="Proteomes" id="UP001501710"/>
    </source>
</evidence>
<dbReference type="NCBIfam" id="TIGR00754">
    <property type="entry name" value="bfr"/>
    <property type="match status" value="1"/>
</dbReference>
<sequence length="165" mass="18879">MEGDREVIGLLNEQLTAELTAVNQFFLHAKMQQDWGYVRLAKHTHSEAHDELKHAARLTERILFLEGAPDYQTLNRLQIGQNVPDQLRSDLALEMEVVTRLRPAITLMRSRGDITSARVFEDILADEEEHVDYLETELGLVQSLGEHNYLQRLTDAPGEDFTEPV</sequence>
<comment type="subunit">
    <text evidence="2">Homooligomer of 24 subunits, arranged as 12 dimers, that are packed together to form an approximately spherical molecule with a central cavity, in which large amounts of iron can be deposited.</text>
</comment>
<evidence type="ECO:0000256" key="5">
    <source>
        <dbReference type="ARBA" id="ARBA00022723"/>
    </source>
</evidence>
<evidence type="ECO:0000256" key="6">
    <source>
        <dbReference type="ARBA" id="ARBA00023004"/>
    </source>
</evidence>
<proteinExistence type="inferred from homology"/>
<dbReference type="InterPro" id="IPR002024">
    <property type="entry name" value="Bacterioferritin"/>
</dbReference>
<dbReference type="Proteomes" id="UP001501710">
    <property type="component" value="Unassembled WGS sequence"/>
</dbReference>
<evidence type="ECO:0000259" key="11">
    <source>
        <dbReference type="PROSITE" id="PS50905"/>
    </source>
</evidence>
<dbReference type="EC" id="1.16.3.1" evidence="9"/>
<keyword evidence="3 9" id="KW-0409">Iron storage</keyword>
<keyword evidence="13" id="KW-1185">Reference proteome</keyword>
<name>A0ABP8C8Z8_9ACTN</name>
<comment type="similarity">
    <text evidence="9 10">Belongs to the bacterioferritin family.</text>
</comment>
<keyword evidence="5 9" id="KW-0479">Metal-binding</keyword>
<dbReference type="InterPro" id="IPR009078">
    <property type="entry name" value="Ferritin-like_SF"/>
</dbReference>